<keyword evidence="4" id="KW-1185">Reference proteome</keyword>
<evidence type="ECO:0000313" key="3">
    <source>
        <dbReference type="EMBL" id="TGZ78302.1"/>
    </source>
</evidence>
<dbReference type="Proteomes" id="UP000298138">
    <property type="component" value="Unassembled WGS sequence"/>
</dbReference>
<evidence type="ECO:0000313" key="4">
    <source>
        <dbReference type="Proteomes" id="UP000298138"/>
    </source>
</evidence>
<sequence length="169" mass="18701">MFIVILFLFIPIFINHGIRNPQSWVFSSSFPEFSHLPSRRWLGGWESHPTRPTPDSGVTKRANTNTNITPTPAPARARALFICLFIASTVNARVLYHEQQRTNSKNWWSLALMRLNGLTGSDRIVSPQPPTAGEGSGTPIPPGRPSYGFMGGAGSWVCFIRIIAVCTCM</sequence>
<gene>
    <name evidence="3" type="ORF">EX30DRAFT_162725</name>
</gene>
<organism evidence="3 4">
    <name type="scientific">Ascodesmis nigricans</name>
    <dbReference type="NCBI Taxonomy" id="341454"/>
    <lineage>
        <taxon>Eukaryota</taxon>
        <taxon>Fungi</taxon>
        <taxon>Dikarya</taxon>
        <taxon>Ascomycota</taxon>
        <taxon>Pezizomycotina</taxon>
        <taxon>Pezizomycetes</taxon>
        <taxon>Pezizales</taxon>
        <taxon>Ascodesmidaceae</taxon>
        <taxon>Ascodesmis</taxon>
    </lineage>
</organism>
<accession>A0A4S2MML1</accession>
<proteinExistence type="predicted"/>
<feature type="region of interest" description="Disordered" evidence="1">
    <location>
        <begin position="45"/>
        <end position="69"/>
    </location>
</feature>
<dbReference type="InParanoid" id="A0A4S2MML1"/>
<feature type="signal peptide" evidence="2">
    <location>
        <begin position="1"/>
        <end position="17"/>
    </location>
</feature>
<dbReference type="AlphaFoldDB" id="A0A4S2MML1"/>
<protein>
    <submittedName>
        <fullName evidence="3">Uncharacterized protein</fullName>
    </submittedName>
</protein>
<name>A0A4S2MML1_9PEZI</name>
<evidence type="ECO:0000256" key="1">
    <source>
        <dbReference type="SAM" id="MobiDB-lite"/>
    </source>
</evidence>
<dbReference type="EMBL" id="ML220143">
    <property type="protein sequence ID" value="TGZ78302.1"/>
    <property type="molecule type" value="Genomic_DNA"/>
</dbReference>
<keyword evidence="2" id="KW-0732">Signal</keyword>
<feature type="region of interest" description="Disordered" evidence="1">
    <location>
        <begin position="123"/>
        <end position="143"/>
    </location>
</feature>
<reference evidence="3 4" key="1">
    <citation type="submission" date="2019-04" db="EMBL/GenBank/DDBJ databases">
        <title>Comparative genomics and transcriptomics to analyze fruiting body development in filamentous ascomycetes.</title>
        <authorList>
            <consortium name="DOE Joint Genome Institute"/>
            <person name="Lutkenhaus R."/>
            <person name="Traeger S."/>
            <person name="Breuer J."/>
            <person name="Kuo A."/>
            <person name="Lipzen A."/>
            <person name="Pangilinan J."/>
            <person name="Dilworth D."/>
            <person name="Sandor L."/>
            <person name="Poggeler S."/>
            <person name="Barry K."/>
            <person name="Grigoriev I.V."/>
            <person name="Nowrousian M."/>
        </authorList>
    </citation>
    <scope>NUCLEOTIDE SEQUENCE [LARGE SCALE GENOMIC DNA]</scope>
    <source>
        <strain evidence="3 4">CBS 389.68</strain>
    </source>
</reference>
<feature type="chain" id="PRO_5020664681" evidence="2">
    <location>
        <begin position="18"/>
        <end position="169"/>
    </location>
</feature>
<evidence type="ECO:0000256" key="2">
    <source>
        <dbReference type="SAM" id="SignalP"/>
    </source>
</evidence>